<reference evidence="1 2" key="1">
    <citation type="journal article" date="2016" name="Nat. Commun.">
        <title>Thousands of microbial genomes shed light on interconnected biogeochemical processes in an aquifer system.</title>
        <authorList>
            <person name="Anantharaman K."/>
            <person name="Brown C.T."/>
            <person name="Hug L.A."/>
            <person name="Sharon I."/>
            <person name="Castelle C.J."/>
            <person name="Probst A.J."/>
            <person name="Thomas B.C."/>
            <person name="Singh A."/>
            <person name="Wilkins M.J."/>
            <person name="Karaoz U."/>
            <person name="Brodie E.L."/>
            <person name="Williams K.H."/>
            <person name="Hubbard S.S."/>
            <person name="Banfield J.F."/>
        </authorList>
    </citation>
    <scope>NUCLEOTIDE SEQUENCE [LARGE SCALE GENOMIC DNA]</scope>
</reference>
<sequence>MLFATLPPIQEDEALEKIISCPDIDAVRYNTGYRTLKSAQEVISGLKSLCGHYNKELWIDLEGRQLRVTNQSYPRYGGQVVLNRAVNIELPAYAHFRGFGWYEIAEADGDTIFIKGLERGTLGDGQTVNIRARSISLNGYLTPGDVDFITAGFEMGVMNFMLSFAESCEDIAEAEEALALNGFDARKHKARIRLKIESPRGLEYVSRTDRSFFSEYDLIAATDDLFTNIGADKFSLTDALRSIIRADRNAILASNIFSGLEGRNGTVTAGDIAYMELMRRYGYKHFMLSDGICHFHFEDAMRQWRYFKGRIKK</sequence>
<evidence type="ECO:0008006" key="3">
    <source>
        <dbReference type="Google" id="ProtNLM"/>
    </source>
</evidence>
<evidence type="ECO:0000313" key="2">
    <source>
        <dbReference type="Proteomes" id="UP000178367"/>
    </source>
</evidence>
<organism evidence="1 2">
    <name type="scientific">Candidatus Falkowbacteria bacterium RIFOXYA2_FULL_47_19</name>
    <dbReference type="NCBI Taxonomy" id="1797994"/>
    <lineage>
        <taxon>Bacteria</taxon>
        <taxon>Candidatus Falkowiibacteriota</taxon>
    </lineage>
</organism>
<accession>A0A1F5SH07</accession>
<dbReference type="SUPFAM" id="SSF51621">
    <property type="entry name" value="Phosphoenolpyruvate/pyruvate domain"/>
    <property type="match status" value="1"/>
</dbReference>
<protein>
    <recommendedName>
        <fullName evidence="3">Pyruvate kinase barrel domain-containing protein</fullName>
    </recommendedName>
</protein>
<dbReference type="STRING" id="1797994.A2227_05605"/>
<dbReference type="InterPro" id="IPR040442">
    <property type="entry name" value="Pyrv_kinase-like_dom_sf"/>
</dbReference>
<dbReference type="EMBL" id="MFGB01000018">
    <property type="protein sequence ID" value="OGF25949.1"/>
    <property type="molecule type" value="Genomic_DNA"/>
</dbReference>
<comment type="caution">
    <text evidence="1">The sequence shown here is derived from an EMBL/GenBank/DDBJ whole genome shotgun (WGS) entry which is preliminary data.</text>
</comment>
<dbReference type="InterPro" id="IPR015813">
    <property type="entry name" value="Pyrv/PenolPyrv_kinase-like_dom"/>
</dbReference>
<proteinExistence type="predicted"/>
<dbReference type="AlphaFoldDB" id="A0A1F5SH07"/>
<evidence type="ECO:0000313" key="1">
    <source>
        <dbReference type="EMBL" id="OGF25949.1"/>
    </source>
</evidence>
<dbReference type="Gene3D" id="3.20.20.60">
    <property type="entry name" value="Phosphoenolpyruvate-binding domains"/>
    <property type="match status" value="1"/>
</dbReference>
<dbReference type="Proteomes" id="UP000178367">
    <property type="component" value="Unassembled WGS sequence"/>
</dbReference>
<name>A0A1F5SH07_9BACT</name>
<dbReference type="GO" id="GO:0003824">
    <property type="term" value="F:catalytic activity"/>
    <property type="evidence" value="ECO:0007669"/>
    <property type="project" value="InterPro"/>
</dbReference>
<gene>
    <name evidence="1" type="ORF">A2227_05605</name>
</gene>